<evidence type="ECO:0000313" key="8">
    <source>
        <dbReference type="EMBL" id="MDN7228411.1"/>
    </source>
</evidence>
<comment type="subcellular location">
    <subcellularLocation>
        <location evidence="1">Cell membrane</location>
        <topology evidence="1">Multi-pass membrane protein</topology>
    </subcellularLocation>
</comment>
<dbReference type="Pfam" id="PF06271">
    <property type="entry name" value="RDD"/>
    <property type="match status" value="1"/>
</dbReference>
<dbReference type="RefSeq" id="WP_300982313.1">
    <property type="nucleotide sequence ID" value="NZ_CP129238.1"/>
</dbReference>
<accession>A0ABT8MU23</accession>
<name>A0ABT8MU23_9BACL</name>
<reference evidence="8 9" key="1">
    <citation type="submission" date="2023-06" db="EMBL/GenBank/DDBJ databases">
        <title>Novel species in genus Planococcus.</title>
        <authorList>
            <person name="Ning S."/>
        </authorList>
    </citation>
    <scope>NUCLEOTIDE SEQUENCE [LARGE SCALE GENOMIC DNA]</scope>
    <source>
        <strain evidence="8 9">N064</strain>
    </source>
</reference>
<dbReference type="PANTHER" id="PTHR36115:SF9">
    <property type="entry name" value="LMO1584 PROTEIN"/>
    <property type="match status" value="1"/>
</dbReference>
<keyword evidence="2" id="KW-1003">Cell membrane</keyword>
<dbReference type="InterPro" id="IPR051791">
    <property type="entry name" value="Pra-immunoreactive"/>
</dbReference>
<keyword evidence="3 6" id="KW-0812">Transmembrane</keyword>
<evidence type="ECO:0000256" key="5">
    <source>
        <dbReference type="ARBA" id="ARBA00023136"/>
    </source>
</evidence>
<organism evidence="8 9">
    <name type="scientific">Planococcus liqunii</name>
    <dbReference type="NCBI Taxonomy" id="3058394"/>
    <lineage>
        <taxon>Bacteria</taxon>
        <taxon>Bacillati</taxon>
        <taxon>Bacillota</taxon>
        <taxon>Bacilli</taxon>
        <taxon>Bacillales</taxon>
        <taxon>Caryophanaceae</taxon>
        <taxon>Planococcus</taxon>
    </lineage>
</organism>
<feature type="transmembrane region" description="Helical" evidence="6">
    <location>
        <begin position="52"/>
        <end position="73"/>
    </location>
</feature>
<evidence type="ECO:0000256" key="6">
    <source>
        <dbReference type="SAM" id="Phobius"/>
    </source>
</evidence>
<dbReference type="InterPro" id="IPR010432">
    <property type="entry name" value="RDD"/>
</dbReference>
<evidence type="ECO:0000256" key="2">
    <source>
        <dbReference type="ARBA" id="ARBA00022475"/>
    </source>
</evidence>
<evidence type="ECO:0000313" key="9">
    <source>
        <dbReference type="Proteomes" id="UP001172054"/>
    </source>
</evidence>
<evidence type="ECO:0000256" key="1">
    <source>
        <dbReference type="ARBA" id="ARBA00004651"/>
    </source>
</evidence>
<dbReference type="Proteomes" id="UP001172054">
    <property type="component" value="Unassembled WGS sequence"/>
</dbReference>
<evidence type="ECO:0000256" key="4">
    <source>
        <dbReference type="ARBA" id="ARBA00022989"/>
    </source>
</evidence>
<dbReference type="EMBL" id="JAUJWW010000006">
    <property type="protein sequence ID" value="MDN7228411.1"/>
    <property type="molecule type" value="Genomic_DNA"/>
</dbReference>
<keyword evidence="9" id="KW-1185">Reference proteome</keyword>
<gene>
    <name evidence="8" type="ORF">QWY15_14020</name>
</gene>
<dbReference type="PANTHER" id="PTHR36115">
    <property type="entry name" value="PROLINE-RICH ANTIGEN HOMOLOG-RELATED"/>
    <property type="match status" value="1"/>
</dbReference>
<feature type="transmembrane region" description="Helical" evidence="6">
    <location>
        <begin position="20"/>
        <end position="40"/>
    </location>
</feature>
<evidence type="ECO:0000256" key="3">
    <source>
        <dbReference type="ARBA" id="ARBA00022692"/>
    </source>
</evidence>
<feature type="transmembrane region" description="Helical" evidence="6">
    <location>
        <begin position="136"/>
        <end position="158"/>
    </location>
</feature>
<protein>
    <submittedName>
        <fullName evidence="8">RDD family protein</fullName>
    </submittedName>
</protein>
<evidence type="ECO:0000259" key="7">
    <source>
        <dbReference type="Pfam" id="PF06271"/>
    </source>
</evidence>
<proteinExistence type="predicted"/>
<comment type="caution">
    <text evidence="8">The sequence shown here is derived from an EMBL/GenBank/DDBJ whole genome shotgun (WGS) entry which is preliminary data.</text>
</comment>
<sequence length="180" mass="20314">MNSQAPKKPAPVMLRFKAFLFDYILIFIYLILLLVINVLIFPSLQELFNGSLAVAQFSGFLMVTLPVSLYFIVSDSTLFGQSFGKKKMGIQVVDQNGKPLSAFRSVFRTALKFLPWELSHYLVYRLVYLGDAPVPIRYSVIGGIIYALMFAYLLTALFTRHKQSLYDLIAGAAVIRSARK</sequence>
<keyword evidence="5 6" id="KW-0472">Membrane</keyword>
<feature type="domain" description="RDD" evidence="7">
    <location>
        <begin position="10"/>
        <end position="171"/>
    </location>
</feature>
<keyword evidence="4 6" id="KW-1133">Transmembrane helix</keyword>